<evidence type="ECO:0000256" key="1">
    <source>
        <dbReference type="SAM" id="SignalP"/>
    </source>
</evidence>
<evidence type="ECO:0000313" key="4">
    <source>
        <dbReference type="Proteomes" id="UP000030634"/>
    </source>
</evidence>
<dbReference type="InterPro" id="IPR025748">
    <property type="entry name" value="PrcB_C_dom"/>
</dbReference>
<evidence type="ECO:0000259" key="2">
    <source>
        <dbReference type="Pfam" id="PF14343"/>
    </source>
</evidence>
<dbReference type="Pfam" id="PF14343">
    <property type="entry name" value="PrcB_C"/>
    <property type="match status" value="1"/>
</dbReference>
<proteinExistence type="predicted"/>
<organism evidence="3 4">
    <name type="scientific">Deinococcus radiopugnans</name>
    <dbReference type="NCBI Taxonomy" id="57497"/>
    <lineage>
        <taxon>Bacteria</taxon>
        <taxon>Thermotogati</taxon>
        <taxon>Deinococcota</taxon>
        <taxon>Deinococci</taxon>
        <taxon>Deinococcales</taxon>
        <taxon>Deinococcaceae</taxon>
        <taxon>Deinococcus</taxon>
    </lineage>
</organism>
<feature type="signal peptide" evidence="1">
    <location>
        <begin position="1"/>
        <end position="18"/>
    </location>
</feature>
<feature type="domain" description="PrcB C-terminal" evidence="2">
    <location>
        <begin position="287"/>
        <end position="343"/>
    </location>
</feature>
<protein>
    <recommendedName>
        <fullName evidence="2">PrcB C-terminal domain-containing protein</fullName>
    </recommendedName>
</protein>
<dbReference type="AlphaFoldDB" id="A0A0A7KFL7"/>
<accession>A0A0A7KFL7</accession>
<name>A0A0A7KFL7_9DEIO</name>
<dbReference type="RefSeq" id="WP_039683424.1">
    <property type="nucleotide sequence ID" value="NZ_CP010028.1"/>
</dbReference>
<dbReference type="EMBL" id="CP010028">
    <property type="protein sequence ID" value="AIZ44936.1"/>
    <property type="molecule type" value="Genomic_DNA"/>
</dbReference>
<reference evidence="4" key="1">
    <citation type="submission" date="2014-11" db="EMBL/GenBank/DDBJ databases">
        <title>Hymenobacter sp. DG25B genome submission.</title>
        <authorList>
            <person name="Jung H.-Y."/>
            <person name="Kim M.K."/>
            <person name="Srinivasan S."/>
            <person name="Lim S."/>
        </authorList>
    </citation>
    <scope>NUCLEOTIDE SEQUENCE [LARGE SCALE GENOMIC DNA]</scope>
    <source>
        <strain evidence="4">DY59</strain>
    </source>
</reference>
<keyword evidence="1" id="KW-0732">Signal</keyword>
<dbReference type="KEGG" id="dsw:QR90_07140"/>
<dbReference type="STRING" id="1182571.QR90_07140"/>
<feature type="chain" id="PRO_5002030574" description="PrcB C-terminal domain-containing protein" evidence="1">
    <location>
        <begin position="19"/>
        <end position="360"/>
    </location>
</feature>
<dbReference type="Proteomes" id="UP000030634">
    <property type="component" value="Chromosome"/>
</dbReference>
<sequence length="360" mass="36253">MKKSLLPVFLLSAGLFSACTMTGPGNLKVHEALLYGGAQERIVWVYGSLTGGTAGSLKLGGQTVELRPQVEDTVATPGSLSVDGKATYRQPTAVITAPLNVTRRSNGSFEVVSPGGLSAVYYTDGQTWSKLSGLNGTVGASAVGGLQSAGQLTAEEAGVLSRALLGQGPLAVGVLADVPGADAPLTVEPTPTEYRRTALYVLPKVATVAADLPPSAGILKPAPSPSAPLPTGARVNFTELASGTQSGVTEATVTVATTPAAAATLYAQAYSRQTGAPTAPDPGGATLVGVFLGQRSTGGYGVTVTGASASGGTLTLVAQVRAPKPGGITTQAITSPWTIVRVEGQYQNVQVVDEAGQPLR</sequence>
<dbReference type="PROSITE" id="PS51257">
    <property type="entry name" value="PROKAR_LIPOPROTEIN"/>
    <property type="match status" value="1"/>
</dbReference>
<gene>
    <name evidence="3" type="ORF">QR90_07140</name>
</gene>
<evidence type="ECO:0000313" key="3">
    <source>
        <dbReference type="EMBL" id="AIZ44936.1"/>
    </source>
</evidence>
<dbReference type="HOGENOM" id="CLU_697793_0_0_0"/>